<name>A0A9J7ALV6_9PROT</name>
<keyword evidence="3" id="KW-1185">Reference proteome</keyword>
<reference evidence="2" key="1">
    <citation type="submission" date="2022-08" db="EMBL/GenBank/DDBJ databases">
        <title>Nisaea acidiphila sp. nov., isolated from a marine algal debris and emended description of the genus Nisaea Urios et al. 2008.</title>
        <authorList>
            <person name="Kwon K."/>
        </authorList>
    </citation>
    <scope>NUCLEOTIDE SEQUENCE</scope>
    <source>
        <strain evidence="2">MEBiC11861</strain>
    </source>
</reference>
<evidence type="ECO:0000313" key="3">
    <source>
        <dbReference type="Proteomes" id="UP001060336"/>
    </source>
</evidence>
<gene>
    <name evidence="2" type="ORF">NUH88_14555</name>
</gene>
<dbReference type="KEGG" id="naci:NUH88_14555"/>
<feature type="region of interest" description="Disordered" evidence="1">
    <location>
        <begin position="151"/>
        <end position="173"/>
    </location>
</feature>
<evidence type="ECO:0008006" key="4">
    <source>
        <dbReference type="Google" id="ProtNLM"/>
    </source>
</evidence>
<protein>
    <recommendedName>
        <fullName evidence="4">Type II secretion system protein GspC N-terminal domain-containing protein</fullName>
    </recommendedName>
</protein>
<evidence type="ECO:0000313" key="2">
    <source>
        <dbReference type="EMBL" id="UUX48627.1"/>
    </source>
</evidence>
<dbReference type="RefSeq" id="WP_257767134.1">
    <property type="nucleotide sequence ID" value="NZ_CP102480.1"/>
</dbReference>
<feature type="region of interest" description="Disordered" evidence="1">
    <location>
        <begin position="60"/>
        <end position="84"/>
    </location>
</feature>
<sequence>MRWGRVFGIGLSGLLLTAALLPWLPDGPDVLRPVEVADAALEPLPPVERVTPRSAYPETLARPLFRSTRRPEPAAPVAEAAPPAPPRLVGYRLTGIVSTGARHMILLETPGGKSVQLYEGESVDGWTVETITTETVVLSQGETRVDLLNGAAEDKSGGTGRNTRWLPAGGQTQ</sequence>
<proteinExistence type="predicted"/>
<organism evidence="2 3">
    <name type="scientific">Nisaea acidiphila</name>
    <dbReference type="NCBI Taxonomy" id="1862145"/>
    <lineage>
        <taxon>Bacteria</taxon>
        <taxon>Pseudomonadati</taxon>
        <taxon>Pseudomonadota</taxon>
        <taxon>Alphaproteobacteria</taxon>
        <taxon>Rhodospirillales</taxon>
        <taxon>Thalassobaculaceae</taxon>
        <taxon>Nisaea</taxon>
    </lineage>
</organism>
<dbReference type="EMBL" id="CP102480">
    <property type="protein sequence ID" value="UUX48627.1"/>
    <property type="molecule type" value="Genomic_DNA"/>
</dbReference>
<evidence type="ECO:0000256" key="1">
    <source>
        <dbReference type="SAM" id="MobiDB-lite"/>
    </source>
</evidence>
<dbReference type="AlphaFoldDB" id="A0A9J7ALV6"/>
<dbReference type="Proteomes" id="UP001060336">
    <property type="component" value="Chromosome"/>
</dbReference>
<accession>A0A9J7ALV6</accession>